<dbReference type="AlphaFoldDB" id="A0A5J4P8D9"/>
<accession>A0A5J4P8D9</accession>
<name>A0A5J4P8D9_9ZZZZ</name>
<evidence type="ECO:0000313" key="1">
    <source>
        <dbReference type="EMBL" id="KAA6305552.1"/>
    </source>
</evidence>
<sequence length="32" mass="3562">YPQVVHLLCGTIAFIRVSVDVFLADTVRRTAT</sequence>
<feature type="non-terminal residue" evidence="1">
    <location>
        <position position="1"/>
    </location>
</feature>
<reference evidence="1" key="1">
    <citation type="submission" date="2019-03" db="EMBL/GenBank/DDBJ databases">
        <title>Single cell metagenomics reveals metabolic interactions within the superorganism composed of flagellate Streblomastix strix and complex community of Bacteroidetes bacteria on its surface.</title>
        <authorList>
            <person name="Treitli S.C."/>
            <person name="Kolisko M."/>
            <person name="Husnik F."/>
            <person name="Keeling P."/>
            <person name="Hampl V."/>
        </authorList>
    </citation>
    <scope>NUCLEOTIDE SEQUENCE</scope>
    <source>
        <strain evidence="1">STM</strain>
    </source>
</reference>
<comment type="caution">
    <text evidence="1">The sequence shown here is derived from an EMBL/GenBank/DDBJ whole genome shotgun (WGS) entry which is preliminary data.</text>
</comment>
<organism evidence="1">
    <name type="scientific">termite gut metagenome</name>
    <dbReference type="NCBI Taxonomy" id="433724"/>
    <lineage>
        <taxon>unclassified sequences</taxon>
        <taxon>metagenomes</taxon>
        <taxon>organismal metagenomes</taxon>
    </lineage>
</organism>
<dbReference type="EMBL" id="SNRY01010604">
    <property type="protein sequence ID" value="KAA6305552.1"/>
    <property type="molecule type" value="Genomic_DNA"/>
</dbReference>
<proteinExistence type="predicted"/>
<protein>
    <submittedName>
        <fullName evidence="1">Uncharacterized protein</fullName>
    </submittedName>
</protein>
<gene>
    <name evidence="1" type="ORF">EZS27_042795</name>
</gene>